<comment type="caution">
    <text evidence="3">The sequence shown here is derived from an EMBL/GenBank/DDBJ whole genome shotgun (WGS) entry which is preliminary data.</text>
</comment>
<reference evidence="3 4" key="1">
    <citation type="submission" date="2023-06" db="EMBL/GenBank/DDBJ databases">
        <title>Actinomycetospora Odt1-22.</title>
        <authorList>
            <person name="Supong K."/>
        </authorList>
    </citation>
    <scope>NUCLEOTIDE SEQUENCE [LARGE SCALE GENOMIC DNA]</scope>
    <source>
        <strain evidence="3 4">Odt1-22</strain>
    </source>
</reference>
<evidence type="ECO:0000259" key="2">
    <source>
        <dbReference type="Pfam" id="PF07730"/>
    </source>
</evidence>
<evidence type="ECO:0000313" key="4">
    <source>
        <dbReference type="Proteomes" id="UP001231924"/>
    </source>
</evidence>
<feature type="transmembrane region" description="Helical" evidence="1">
    <location>
        <begin position="74"/>
        <end position="96"/>
    </location>
</feature>
<dbReference type="RefSeq" id="WP_286054791.1">
    <property type="nucleotide sequence ID" value="NZ_JASVWF010000004.1"/>
</dbReference>
<dbReference type="EMBL" id="JASVWF010000004">
    <property type="protein sequence ID" value="MDL5158268.1"/>
    <property type="molecule type" value="Genomic_DNA"/>
</dbReference>
<keyword evidence="3" id="KW-0808">Transferase</keyword>
<keyword evidence="1" id="KW-0472">Membrane</keyword>
<feature type="transmembrane region" description="Helical" evidence="1">
    <location>
        <begin position="50"/>
        <end position="67"/>
    </location>
</feature>
<organism evidence="3 4">
    <name type="scientific">Actinomycetospora termitidis</name>
    <dbReference type="NCBI Taxonomy" id="3053470"/>
    <lineage>
        <taxon>Bacteria</taxon>
        <taxon>Bacillati</taxon>
        <taxon>Actinomycetota</taxon>
        <taxon>Actinomycetes</taxon>
        <taxon>Pseudonocardiales</taxon>
        <taxon>Pseudonocardiaceae</taxon>
        <taxon>Actinomycetospora</taxon>
    </lineage>
</organism>
<feature type="transmembrane region" description="Helical" evidence="1">
    <location>
        <begin position="108"/>
        <end position="129"/>
    </location>
</feature>
<protein>
    <submittedName>
        <fullName evidence="3">Histidine kinase</fullName>
    </submittedName>
</protein>
<keyword evidence="4" id="KW-1185">Reference proteome</keyword>
<evidence type="ECO:0000256" key="1">
    <source>
        <dbReference type="SAM" id="Phobius"/>
    </source>
</evidence>
<feature type="transmembrane region" description="Helical" evidence="1">
    <location>
        <begin position="287"/>
        <end position="312"/>
    </location>
</feature>
<feature type="transmembrane region" description="Helical" evidence="1">
    <location>
        <begin position="223"/>
        <end position="246"/>
    </location>
</feature>
<keyword evidence="3" id="KW-0418">Kinase</keyword>
<accession>A0ABT7MCA0</accession>
<keyword evidence="1" id="KW-1133">Transmembrane helix</keyword>
<dbReference type="InterPro" id="IPR011712">
    <property type="entry name" value="Sig_transdc_His_kin_sub3_dim/P"/>
</dbReference>
<evidence type="ECO:0000313" key="3">
    <source>
        <dbReference type="EMBL" id="MDL5158268.1"/>
    </source>
</evidence>
<gene>
    <name evidence="3" type="ORF">QRT03_20040</name>
</gene>
<keyword evidence="1" id="KW-0812">Transmembrane</keyword>
<dbReference type="Proteomes" id="UP001231924">
    <property type="component" value="Unassembled WGS sequence"/>
</dbReference>
<dbReference type="Pfam" id="PF07730">
    <property type="entry name" value="HisKA_3"/>
    <property type="match status" value="1"/>
</dbReference>
<name>A0ABT7MCA0_9PSEU</name>
<feature type="transmembrane region" description="Helical" evidence="1">
    <location>
        <begin position="17"/>
        <end position="38"/>
    </location>
</feature>
<feature type="transmembrane region" description="Helical" evidence="1">
    <location>
        <begin position="192"/>
        <end position="211"/>
    </location>
</feature>
<feature type="transmembrane region" description="Helical" evidence="1">
    <location>
        <begin position="141"/>
        <end position="159"/>
    </location>
</feature>
<dbReference type="GO" id="GO:0016301">
    <property type="term" value="F:kinase activity"/>
    <property type="evidence" value="ECO:0007669"/>
    <property type="project" value="UniProtKB-KW"/>
</dbReference>
<proteinExistence type="predicted"/>
<feature type="domain" description="Signal transduction histidine kinase subgroup 3 dimerisation and phosphoacceptor" evidence="2">
    <location>
        <begin position="501"/>
        <end position="568"/>
    </location>
</feature>
<sequence>MVGAIGRERSDDVARRVVIALSVLGSICALVVVVLIVIPGGASFEDTDGVWQVAYLAFLVAGSVIGVHRPRHRVGWAFLALGLGTLVPSAIVAIRLGLVGRTVSWSSGVAAALETAAVSGLLTTVLLIFPTGHLLSRRWRWAVRLAAVTALLGASAGFVTGRFGGHDTGVPPGNLAPLDGDLRGLGDVLEAVFSPLMIVCFLLGCLSQVLRYRCAGADERHQLRWLAAAAAALLGTLVVGIVVTGSPVAEGVFAFVTAGVFVLIPLGACVAVLRYRLYDIDVVLSKAVVFGGLAALVTALYVVVVGGVGAVVGRSGTTLPLSIAVTVIVALAVEPLRARLERLADHVVHGRRADPADVLTELNAGLAATADDRGPARLARLLADGTGAVAVVLWIRVGAEFRPWAHGSTDEDDTPAAVADPDEIEADLVVRVPEGDEPLGALSLVKARGESVSAADRRLVRGAAAGAALLLGHRRLQIELQERARELAASRVRLVAAQDAERRSRERDLHDGAQQRIVVLRLLLGIGADAARAESVPDLAADLDAVSADVQHVLEAVRTIARGLHPPLLATEGLLAALRSAARLAPVPIALDVAVAGRFPTDVETTVYLGVLGSVAHLSGTARDRLDVVVRTDDDGLVFRVSGATDAPGDGDREDTADLALVRDRLDVLEGDLCVETRGAVTTLTGRVPTHRTDATRAAALAGAAS</sequence>
<feature type="transmembrane region" description="Helical" evidence="1">
    <location>
        <begin position="252"/>
        <end position="275"/>
    </location>
</feature>